<dbReference type="GO" id="GO:0016787">
    <property type="term" value="F:hydrolase activity"/>
    <property type="evidence" value="ECO:0007669"/>
    <property type="project" value="UniProtKB-KW"/>
</dbReference>
<dbReference type="RefSeq" id="WP_115930902.1">
    <property type="nucleotide sequence ID" value="NZ_QREH01000001.1"/>
</dbReference>
<evidence type="ECO:0000313" key="2">
    <source>
        <dbReference type="EMBL" id="REE02639.1"/>
    </source>
</evidence>
<keyword evidence="3" id="KW-1185">Reference proteome</keyword>
<accession>A0A3D9L8F6</accession>
<dbReference type="OrthoDB" id="5196031at2"/>
<dbReference type="InterPro" id="IPR036514">
    <property type="entry name" value="SGNH_hydro_sf"/>
</dbReference>
<proteinExistence type="predicted"/>
<dbReference type="InterPro" id="IPR013830">
    <property type="entry name" value="SGNH_hydro"/>
</dbReference>
<dbReference type="Proteomes" id="UP000256727">
    <property type="component" value="Unassembled WGS sequence"/>
</dbReference>
<dbReference type="SUPFAM" id="SSF52266">
    <property type="entry name" value="SGNH hydrolase"/>
    <property type="match status" value="1"/>
</dbReference>
<dbReference type="Pfam" id="PF13472">
    <property type="entry name" value="Lipase_GDSL_2"/>
    <property type="match status" value="1"/>
</dbReference>
<dbReference type="EMBL" id="QREH01000001">
    <property type="protein sequence ID" value="REE02639.1"/>
    <property type="molecule type" value="Genomic_DNA"/>
</dbReference>
<gene>
    <name evidence="2" type="ORF">C8E99_0415</name>
</gene>
<feature type="domain" description="SGNH hydrolase-type esterase" evidence="1">
    <location>
        <begin position="12"/>
        <end position="177"/>
    </location>
</feature>
<reference evidence="2 3" key="1">
    <citation type="submission" date="2018-07" db="EMBL/GenBank/DDBJ databases">
        <title>Sequencing the genomes of 1000 actinobacteria strains.</title>
        <authorList>
            <person name="Klenk H.-P."/>
        </authorList>
    </citation>
    <scope>NUCLEOTIDE SEQUENCE [LARGE SCALE GENOMIC DNA]</scope>
    <source>
        <strain evidence="2 3">DSM 14442</strain>
    </source>
</reference>
<organism evidence="2 3">
    <name type="scientific">Citricoccus muralis</name>
    <dbReference type="NCBI Taxonomy" id="169134"/>
    <lineage>
        <taxon>Bacteria</taxon>
        <taxon>Bacillati</taxon>
        <taxon>Actinomycetota</taxon>
        <taxon>Actinomycetes</taxon>
        <taxon>Micrococcales</taxon>
        <taxon>Micrococcaceae</taxon>
        <taxon>Citricoccus</taxon>
    </lineage>
</organism>
<keyword evidence="2" id="KW-0378">Hydrolase</keyword>
<dbReference type="AlphaFoldDB" id="A0A3D9L8F6"/>
<evidence type="ECO:0000259" key="1">
    <source>
        <dbReference type="Pfam" id="PF13472"/>
    </source>
</evidence>
<protein>
    <submittedName>
        <fullName evidence="2">GDSL-like lipase/acylhydrolase family protein</fullName>
    </submittedName>
</protein>
<name>A0A3D9L8F6_9MICC</name>
<comment type="caution">
    <text evidence="2">The sequence shown here is derived from an EMBL/GenBank/DDBJ whole genome shotgun (WGS) entry which is preliminary data.</text>
</comment>
<sequence>MEIRRIRIASVGNELLAGVGDPRALGWLGRVLAKTSAPGVHLESYVLARPDEGTEALSQRWQSETALRYGEGTENRLVIGLSDLDLDRESSTARARLNLANILDRAAQLDIATLVVGPVPSLDGERNARLQELNTAYMDVADRRHHYYVDTFTPLVNHEQWRNDLAAGQGLPGQAGYGLIAWLVLHRGWYQWLNVPEPTA</sequence>
<dbReference type="Gene3D" id="3.40.50.1110">
    <property type="entry name" value="SGNH hydrolase"/>
    <property type="match status" value="1"/>
</dbReference>
<evidence type="ECO:0000313" key="3">
    <source>
        <dbReference type="Proteomes" id="UP000256727"/>
    </source>
</evidence>